<evidence type="ECO:0000313" key="1">
    <source>
        <dbReference type="EMBL" id="MDQ0153727.1"/>
    </source>
</evidence>
<comment type="caution">
    <text evidence="1">The sequence shown here is derived from an EMBL/GenBank/DDBJ whole genome shotgun (WGS) entry which is preliminary data.</text>
</comment>
<dbReference type="RefSeq" id="WP_307148359.1">
    <property type="nucleotide sequence ID" value="NZ_JAUSTU010000001.1"/>
</dbReference>
<dbReference type="Gene3D" id="3.30.470.20">
    <property type="entry name" value="ATP-grasp fold, B domain"/>
    <property type="match status" value="1"/>
</dbReference>
<evidence type="ECO:0000313" key="2">
    <source>
        <dbReference type="Proteomes" id="UP001231362"/>
    </source>
</evidence>
<dbReference type="SUPFAM" id="SSF56059">
    <property type="entry name" value="Glutathione synthetase ATP-binding domain-like"/>
    <property type="match status" value="1"/>
</dbReference>
<sequence>MTSTTYLSITIQPIKMFQEHPSCIYISSSLLSYWGIRNSEQIILCIGTTMQPVMIMKKEIEKDHLLLDEEIMARLPLPMKKIRFLCQFDQENKTLYIGPIIAVATEVYVQEDGLPSFRSIHSFCEELHYFSESKGGFFFVFHPKDFTEDKIIGWHYEEDGWRKATLTLPNVIYNRVHSRKIEASLFFDNFKQKISAKKIPLFNDRFLTKWDVHNILHAEEHLQPYLPKTDLYSKESLSSLLDKYSSVYLKPINGSQGRNIYRVSTNEHVIVESSSIREKNKEFLHLHDFHDWFHSRSKQYIFIIQQTIPLITYQDRQLDFRILCHKNHQHQWRITSIVSRISAVHQFVSNLARGGDLFKPEKALMEHFDPQTLQAQLALMKELSLEVAHVISQASDGYVGELGIDMGIDSSGNPWLIEVNSKPSKNTEEQKQNIRPSTKAIYEYAHTLAFQHLRETVIGEKYLKENLERGKNDAYTRVHDLES</sequence>
<organism evidence="1 2">
    <name type="scientific">Anoxybacillus andreesenii</name>
    <dbReference type="NCBI Taxonomy" id="1325932"/>
    <lineage>
        <taxon>Bacteria</taxon>
        <taxon>Bacillati</taxon>
        <taxon>Bacillota</taxon>
        <taxon>Bacilli</taxon>
        <taxon>Bacillales</taxon>
        <taxon>Anoxybacillaceae</taxon>
        <taxon>Anoxybacillus</taxon>
    </lineage>
</organism>
<proteinExistence type="predicted"/>
<name>A0ABT9UYF3_9BACL</name>
<dbReference type="EMBL" id="JAUSTU010000001">
    <property type="protein sequence ID" value="MDQ0153727.1"/>
    <property type="molecule type" value="Genomic_DNA"/>
</dbReference>
<protein>
    <submittedName>
        <fullName evidence="1">Glutathione synthase/RimK-type ligase-like ATP-grasp enzyme</fullName>
    </submittedName>
</protein>
<keyword evidence="2" id="KW-1185">Reference proteome</keyword>
<dbReference type="Proteomes" id="UP001231362">
    <property type="component" value="Unassembled WGS sequence"/>
</dbReference>
<accession>A0ABT9UYF3</accession>
<dbReference type="Pfam" id="PF14398">
    <property type="entry name" value="ATPgrasp_YheCD"/>
    <property type="match status" value="1"/>
</dbReference>
<dbReference type="InterPro" id="IPR026838">
    <property type="entry name" value="YheC/D"/>
</dbReference>
<reference evidence="1 2" key="1">
    <citation type="submission" date="2023-07" db="EMBL/GenBank/DDBJ databases">
        <title>Genomic Encyclopedia of Type Strains, Phase IV (KMG-IV): sequencing the most valuable type-strain genomes for metagenomic binning, comparative biology and taxonomic classification.</title>
        <authorList>
            <person name="Goeker M."/>
        </authorList>
    </citation>
    <scope>NUCLEOTIDE SEQUENCE [LARGE SCALE GENOMIC DNA]</scope>
    <source>
        <strain evidence="1 2">DSM 23948</strain>
    </source>
</reference>
<gene>
    <name evidence="1" type="ORF">J2S07_000025</name>
</gene>